<evidence type="ECO:0000256" key="5">
    <source>
        <dbReference type="ARBA" id="ARBA00038437"/>
    </source>
</evidence>
<feature type="domain" description="Helicase ATP-binding" evidence="6">
    <location>
        <begin position="35"/>
        <end position="184"/>
    </location>
</feature>
<dbReference type="InterPro" id="IPR012677">
    <property type="entry name" value="Nucleotide-bd_a/b_plait_sf"/>
</dbReference>
<feature type="domain" description="Helicase C-terminal" evidence="7">
    <location>
        <begin position="224"/>
        <end position="380"/>
    </location>
</feature>
<dbReference type="Pfam" id="PF03880">
    <property type="entry name" value="DbpA"/>
    <property type="match status" value="1"/>
</dbReference>
<dbReference type="InterPro" id="IPR011545">
    <property type="entry name" value="DEAD/DEAH_box_helicase_dom"/>
</dbReference>
<accession>A0A0S7BW75</accession>
<keyword evidence="4" id="KW-0067">ATP-binding</keyword>
<dbReference type="Gene3D" id="3.30.70.330">
    <property type="match status" value="1"/>
</dbReference>
<dbReference type="PROSITE" id="PS51194">
    <property type="entry name" value="HELICASE_CTER"/>
    <property type="match status" value="1"/>
</dbReference>
<protein>
    <submittedName>
        <fullName evidence="8">Superfamily II DNA and RNA helicase</fullName>
    </submittedName>
</protein>
<evidence type="ECO:0000256" key="3">
    <source>
        <dbReference type="ARBA" id="ARBA00022806"/>
    </source>
</evidence>
<dbReference type="InterPro" id="IPR050079">
    <property type="entry name" value="DEAD_box_RNA_helicase"/>
</dbReference>
<dbReference type="PATRIC" id="fig|1678841.3.peg.3721"/>
<dbReference type="PANTHER" id="PTHR47959">
    <property type="entry name" value="ATP-DEPENDENT RNA HELICASE RHLE-RELATED"/>
    <property type="match status" value="1"/>
</dbReference>
<name>A0A0S7BW75_9BACT</name>
<dbReference type="GO" id="GO:0003724">
    <property type="term" value="F:RNA helicase activity"/>
    <property type="evidence" value="ECO:0007669"/>
    <property type="project" value="TreeGrafter"/>
</dbReference>
<gene>
    <name evidence="8" type="ORF">TBC1_12950</name>
</gene>
<evidence type="ECO:0000256" key="2">
    <source>
        <dbReference type="ARBA" id="ARBA00022801"/>
    </source>
</evidence>
<organism evidence="8">
    <name type="scientific">Lentimicrobium saccharophilum</name>
    <dbReference type="NCBI Taxonomy" id="1678841"/>
    <lineage>
        <taxon>Bacteria</taxon>
        <taxon>Pseudomonadati</taxon>
        <taxon>Bacteroidota</taxon>
        <taxon>Bacteroidia</taxon>
        <taxon>Bacteroidales</taxon>
        <taxon>Lentimicrobiaceae</taxon>
        <taxon>Lentimicrobium</taxon>
    </lineage>
</organism>
<evidence type="ECO:0000256" key="1">
    <source>
        <dbReference type="ARBA" id="ARBA00022741"/>
    </source>
</evidence>
<keyword evidence="1" id="KW-0547">Nucleotide-binding</keyword>
<evidence type="ECO:0000313" key="8">
    <source>
        <dbReference type="EMBL" id="GAP45130.1"/>
    </source>
</evidence>
<evidence type="ECO:0000259" key="7">
    <source>
        <dbReference type="PROSITE" id="PS51194"/>
    </source>
</evidence>
<dbReference type="InterPro" id="IPR044742">
    <property type="entry name" value="DEAD/DEAH_RhlB"/>
</dbReference>
<dbReference type="CDD" id="cd18787">
    <property type="entry name" value="SF2_C_DEAD"/>
    <property type="match status" value="1"/>
</dbReference>
<dbReference type="InterPro" id="IPR014001">
    <property type="entry name" value="Helicase_ATP-bd"/>
</dbReference>
<dbReference type="SMART" id="SM00487">
    <property type="entry name" value="DEXDc"/>
    <property type="match status" value="1"/>
</dbReference>
<sequence>MDNGLPAINYLCSMLTSFIERLGIQELNELQLKSLEFIRPGTDLILISKTGSGKTLAFLLPILRMLVPELSGPQAMIITPSRELALQIESVFRKMQTGHRISALYGGHAVRTERNNLIEPAALLVGTPGRIADHLRREHFDPAGIKSLVLDEFDKSLELGFEKEMTFIIAKLAGLQTRILTSATRMEDIPAFTGVTNPVSLDFTIADDHINLAVNIVRAEGNDKLEALFRLICHLGNDPALIFCNHREAVERISTLLRMRGVVHGIYHGGMEQDARELALIRFRNGTHHTLITTDLAARGLDIPEIRHVIHYQQPANETVWVHRNGRTARMHASGDAWMVLAAEENAPVFVTGASGPVLLPEETDLPGFPEYETLYFSLGKKDKISRGDIAGFLMHQGGLNADDLGQISIADHASYAAVKRPLCRKLLADLKGRPLKRRQIKIEIAR</sequence>
<dbReference type="GO" id="GO:0005829">
    <property type="term" value="C:cytosol"/>
    <property type="evidence" value="ECO:0007669"/>
    <property type="project" value="TreeGrafter"/>
</dbReference>
<evidence type="ECO:0000259" key="6">
    <source>
        <dbReference type="PROSITE" id="PS51192"/>
    </source>
</evidence>
<keyword evidence="2" id="KW-0378">Hydrolase</keyword>
<dbReference type="GO" id="GO:0005524">
    <property type="term" value="F:ATP binding"/>
    <property type="evidence" value="ECO:0007669"/>
    <property type="project" value="UniProtKB-KW"/>
</dbReference>
<dbReference type="GO" id="GO:0003676">
    <property type="term" value="F:nucleic acid binding"/>
    <property type="evidence" value="ECO:0007669"/>
    <property type="project" value="InterPro"/>
</dbReference>
<dbReference type="EMBL" id="DF968183">
    <property type="protein sequence ID" value="GAP45130.1"/>
    <property type="molecule type" value="Genomic_DNA"/>
</dbReference>
<dbReference type="AlphaFoldDB" id="A0A0S7BW75"/>
<dbReference type="InterPro" id="IPR001650">
    <property type="entry name" value="Helicase_C-like"/>
</dbReference>
<keyword evidence="9" id="KW-1185">Reference proteome</keyword>
<dbReference type="InterPro" id="IPR005580">
    <property type="entry name" value="DbpA/CsdA_RNA-bd_dom"/>
</dbReference>
<evidence type="ECO:0000256" key="4">
    <source>
        <dbReference type="ARBA" id="ARBA00022840"/>
    </source>
</evidence>
<evidence type="ECO:0000313" key="9">
    <source>
        <dbReference type="Proteomes" id="UP000053091"/>
    </source>
</evidence>
<dbReference type="SMART" id="SM00490">
    <property type="entry name" value="HELICc"/>
    <property type="match status" value="1"/>
</dbReference>
<dbReference type="Pfam" id="PF00271">
    <property type="entry name" value="Helicase_C"/>
    <property type="match status" value="1"/>
</dbReference>
<dbReference type="PANTHER" id="PTHR47959:SF1">
    <property type="entry name" value="ATP-DEPENDENT RNA HELICASE DBPA"/>
    <property type="match status" value="1"/>
</dbReference>
<dbReference type="PROSITE" id="PS51192">
    <property type="entry name" value="HELICASE_ATP_BIND_1"/>
    <property type="match status" value="1"/>
</dbReference>
<dbReference type="GO" id="GO:0016787">
    <property type="term" value="F:hydrolase activity"/>
    <property type="evidence" value="ECO:0007669"/>
    <property type="project" value="UniProtKB-KW"/>
</dbReference>
<dbReference type="CDD" id="cd00268">
    <property type="entry name" value="DEADc"/>
    <property type="match status" value="1"/>
</dbReference>
<proteinExistence type="inferred from homology"/>
<reference evidence="8" key="1">
    <citation type="journal article" date="2015" name="Genome Announc.">
        <title>Draft Genome Sequence of Bacteroidales Strain TBC1, a Novel Isolate from a Methanogenic Wastewater Treatment System.</title>
        <authorList>
            <person name="Tourlousse D.M."/>
            <person name="Matsuura N."/>
            <person name="Sun L."/>
            <person name="Toyonaga M."/>
            <person name="Kuroda K."/>
            <person name="Ohashi A."/>
            <person name="Cruz R."/>
            <person name="Yamaguchi T."/>
            <person name="Sekiguchi Y."/>
        </authorList>
    </citation>
    <scope>NUCLEOTIDE SEQUENCE [LARGE SCALE GENOMIC DNA]</scope>
    <source>
        <strain evidence="8">TBC1</strain>
    </source>
</reference>
<keyword evidence="3 8" id="KW-0347">Helicase</keyword>
<dbReference type="InterPro" id="IPR027417">
    <property type="entry name" value="P-loop_NTPase"/>
</dbReference>
<dbReference type="Proteomes" id="UP000053091">
    <property type="component" value="Unassembled WGS sequence"/>
</dbReference>
<dbReference type="SUPFAM" id="SSF52540">
    <property type="entry name" value="P-loop containing nucleoside triphosphate hydrolases"/>
    <property type="match status" value="1"/>
</dbReference>
<dbReference type="Pfam" id="PF00270">
    <property type="entry name" value="DEAD"/>
    <property type="match status" value="1"/>
</dbReference>
<dbReference type="STRING" id="1678841.TBC1_12950"/>
<dbReference type="Gene3D" id="3.40.50.300">
    <property type="entry name" value="P-loop containing nucleotide triphosphate hydrolases"/>
    <property type="match status" value="2"/>
</dbReference>
<comment type="similarity">
    <text evidence="5">Belongs to the DEAD box helicase family.</text>
</comment>